<feature type="transmembrane region" description="Helical" evidence="1">
    <location>
        <begin position="87"/>
        <end position="105"/>
    </location>
</feature>
<dbReference type="EMBL" id="LMCB01000034">
    <property type="protein sequence ID" value="KZL17320.1"/>
    <property type="molecule type" value="Genomic_DNA"/>
</dbReference>
<comment type="caution">
    <text evidence="2">The sequence shown here is derived from an EMBL/GenBank/DDBJ whole genome shotgun (WGS) entry which is preliminary data.</text>
</comment>
<evidence type="ECO:0000313" key="2">
    <source>
        <dbReference type="EMBL" id="KZL17320.1"/>
    </source>
</evidence>
<name>A0A165X3K0_9HYPH</name>
<reference evidence="2 3" key="1">
    <citation type="journal article" date="2016" name="Front. Microbiol.">
        <title>Comparative Genomic Analysis Reveals a Diverse Repertoire of Genes Involved in Prokaryote-Eukaryote Interactions within the Pseudovibrio Genus.</title>
        <authorList>
            <person name="Romano S."/>
            <person name="Fernandez-Guerra A."/>
            <person name="Reen F.J."/>
            <person name="Glockner F.O."/>
            <person name="Crowley S.P."/>
            <person name="O'Sullivan O."/>
            <person name="Cotter P.D."/>
            <person name="Adams C."/>
            <person name="Dobson A.D."/>
            <person name="O'Gara F."/>
        </authorList>
    </citation>
    <scope>NUCLEOTIDE SEQUENCE [LARGE SCALE GENOMIC DNA]</scope>
    <source>
        <strain evidence="2 3">Ad2</strain>
    </source>
</reference>
<dbReference type="Proteomes" id="UP000076577">
    <property type="component" value="Unassembled WGS sequence"/>
</dbReference>
<feature type="transmembrane region" description="Helical" evidence="1">
    <location>
        <begin position="12"/>
        <end position="33"/>
    </location>
</feature>
<keyword evidence="1" id="KW-0812">Transmembrane</keyword>
<gene>
    <name evidence="2" type="ORF">PsAD2_03189</name>
</gene>
<feature type="transmembrane region" description="Helical" evidence="1">
    <location>
        <begin position="53"/>
        <end position="75"/>
    </location>
</feature>
<dbReference type="RefSeq" id="WP_068007940.1">
    <property type="nucleotide sequence ID" value="NZ_FOFM01000002.1"/>
</dbReference>
<dbReference type="OrthoDB" id="7906671at2"/>
<keyword evidence="1" id="KW-1133">Transmembrane helix</keyword>
<keyword evidence="3" id="KW-1185">Reference proteome</keyword>
<evidence type="ECO:0000256" key="1">
    <source>
        <dbReference type="SAM" id="Phobius"/>
    </source>
</evidence>
<protein>
    <submittedName>
        <fullName evidence="2">Uncharacterized protein</fullName>
    </submittedName>
</protein>
<feature type="transmembrane region" description="Helical" evidence="1">
    <location>
        <begin position="141"/>
        <end position="160"/>
    </location>
</feature>
<evidence type="ECO:0000313" key="3">
    <source>
        <dbReference type="Proteomes" id="UP000076577"/>
    </source>
</evidence>
<proteinExistence type="predicted"/>
<accession>A0A165X3K0</accession>
<keyword evidence="1" id="KW-0472">Membrane</keyword>
<sequence length="179" mass="18967">MIDGTKLFFQLLRIAVGFSLALIAAGLFLSWGFFQTLKIHDGAEADLIQLLAIIWSTFISASVIGALSLIPSGFAIGFAELMKWKSVIYHVAAGGIIALILWSIGGTFPADFFYASNETGSIFTFSGPATPTPPVDGLRPGSSVAASAGFIAGFVYWVIAGRASGSWWLKKPHDHGPIS</sequence>
<dbReference type="PATRIC" id="fig|989403.3.peg.3417"/>
<dbReference type="STRING" id="989403.SAMN05421798_102118"/>
<dbReference type="AlphaFoldDB" id="A0A165X3K0"/>
<organism evidence="2 3">
    <name type="scientific">Pseudovibrio axinellae</name>
    <dbReference type="NCBI Taxonomy" id="989403"/>
    <lineage>
        <taxon>Bacteria</taxon>
        <taxon>Pseudomonadati</taxon>
        <taxon>Pseudomonadota</taxon>
        <taxon>Alphaproteobacteria</taxon>
        <taxon>Hyphomicrobiales</taxon>
        <taxon>Stappiaceae</taxon>
        <taxon>Pseudovibrio</taxon>
    </lineage>
</organism>